<protein>
    <submittedName>
        <fullName evidence="8">Putative isoamylase</fullName>
        <ecNumber evidence="8">3.2.1.68</ecNumber>
    </submittedName>
</protein>
<dbReference type="Gramene" id="PRQ26163">
    <property type="protein sequence ID" value="PRQ26163"/>
    <property type="gene ID" value="RchiOBHm_Chr6g0291581"/>
</dbReference>
<dbReference type="SMART" id="SM00642">
    <property type="entry name" value="Aamy"/>
    <property type="match status" value="1"/>
</dbReference>
<dbReference type="InterPro" id="IPR048650">
    <property type="entry name" value="ISOA1-3-like_C"/>
</dbReference>
<dbReference type="Gene3D" id="2.60.40.1180">
    <property type="entry name" value="Golgi alpha-mannosidase II"/>
    <property type="match status" value="1"/>
</dbReference>
<evidence type="ECO:0000313" key="9">
    <source>
        <dbReference type="Proteomes" id="UP000238479"/>
    </source>
</evidence>
<comment type="caution">
    <text evidence="8">The sequence shown here is derived from an EMBL/GenBank/DDBJ whole genome shotgun (WGS) entry which is preliminary data.</text>
</comment>
<dbReference type="CDD" id="cd02856">
    <property type="entry name" value="E_set_GDE_Isoamylase_N"/>
    <property type="match status" value="1"/>
</dbReference>
<evidence type="ECO:0000256" key="1">
    <source>
        <dbReference type="ARBA" id="ARBA00004229"/>
    </source>
</evidence>
<dbReference type="CDD" id="cd11346">
    <property type="entry name" value="AmyAc_plant_IsoA"/>
    <property type="match status" value="1"/>
</dbReference>
<keyword evidence="4" id="KW-0934">Plastid</keyword>
<feature type="signal peptide" evidence="6">
    <location>
        <begin position="1"/>
        <end position="22"/>
    </location>
</feature>
<evidence type="ECO:0000313" key="8">
    <source>
        <dbReference type="EMBL" id="PRQ26163.1"/>
    </source>
</evidence>
<dbReference type="InterPro" id="IPR004193">
    <property type="entry name" value="Glyco_hydro_13_N"/>
</dbReference>
<dbReference type="SUPFAM" id="SSF81296">
    <property type="entry name" value="E set domains"/>
    <property type="match status" value="1"/>
</dbReference>
<dbReference type="InterPro" id="IPR017853">
    <property type="entry name" value="GH"/>
</dbReference>
<accession>A0A2P6PW47</accession>
<dbReference type="STRING" id="74649.A0A2P6PW47"/>
<feature type="chain" id="PRO_5015157770" evidence="6">
    <location>
        <begin position="23"/>
        <end position="870"/>
    </location>
</feature>
<keyword evidence="3" id="KW-0150">Chloroplast</keyword>
<evidence type="ECO:0000256" key="2">
    <source>
        <dbReference type="ARBA" id="ARBA00008061"/>
    </source>
</evidence>
<dbReference type="Gene3D" id="2.60.40.10">
    <property type="entry name" value="Immunoglobulins"/>
    <property type="match status" value="1"/>
</dbReference>
<evidence type="ECO:0000256" key="5">
    <source>
        <dbReference type="ARBA" id="ARBA00022946"/>
    </source>
</evidence>
<dbReference type="EMBL" id="PDCK01000044">
    <property type="protein sequence ID" value="PRQ26163.1"/>
    <property type="molecule type" value="Genomic_DNA"/>
</dbReference>
<name>A0A2P6PW47_ROSCH</name>
<dbReference type="GO" id="GO:0009507">
    <property type="term" value="C:chloroplast"/>
    <property type="evidence" value="ECO:0007669"/>
    <property type="project" value="UniProtKB-SubCell"/>
</dbReference>
<dbReference type="SUPFAM" id="SSF51011">
    <property type="entry name" value="Glycosyl hydrolase domain"/>
    <property type="match status" value="1"/>
</dbReference>
<evidence type="ECO:0000256" key="6">
    <source>
        <dbReference type="SAM" id="SignalP"/>
    </source>
</evidence>
<dbReference type="GO" id="GO:0010021">
    <property type="term" value="P:amylopectin biosynthetic process"/>
    <property type="evidence" value="ECO:0007669"/>
    <property type="project" value="EnsemblPlants"/>
</dbReference>
<dbReference type="InterPro" id="IPR044505">
    <property type="entry name" value="GlgX_Isoamylase_N_E_set"/>
</dbReference>
<dbReference type="GO" id="GO:0019156">
    <property type="term" value="F:isoamylase activity"/>
    <property type="evidence" value="ECO:0007669"/>
    <property type="project" value="UniProtKB-EC"/>
</dbReference>
<keyword evidence="8" id="KW-0326">Glycosidase</keyword>
<keyword evidence="8" id="KW-0378">Hydrolase</keyword>
<dbReference type="InterPro" id="IPR006047">
    <property type="entry name" value="GH13_cat_dom"/>
</dbReference>
<dbReference type="InterPro" id="IPR013780">
    <property type="entry name" value="Glyco_hydro_b"/>
</dbReference>
<keyword evidence="5" id="KW-0809">Transit peptide</keyword>
<dbReference type="Pfam" id="PF21156">
    <property type="entry name" value="ISOA1-3_C"/>
    <property type="match status" value="1"/>
</dbReference>
<dbReference type="InterPro" id="IPR013783">
    <property type="entry name" value="Ig-like_fold"/>
</dbReference>
<dbReference type="GO" id="GO:0005983">
    <property type="term" value="P:starch catabolic process"/>
    <property type="evidence" value="ECO:0007669"/>
    <property type="project" value="EnsemblPlants"/>
</dbReference>
<dbReference type="EC" id="3.2.1.68" evidence="8"/>
<dbReference type="Gene3D" id="3.20.20.80">
    <property type="entry name" value="Glycosidases"/>
    <property type="match status" value="1"/>
</dbReference>
<dbReference type="AlphaFoldDB" id="A0A2P6PW47"/>
<reference evidence="8 9" key="1">
    <citation type="journal article" date="2018" name="Nat. Genet.">
        <title>The Rosa genome provides new insights in the design of modern roses.</title>
        <authorList>
            <person name="Bendahmane M."/>
        </authorList>
    </citation>
    <scope>NUCLEOTIDE SEQUENCE [LARGE SCALE GENOMIC DNA]</scope>
    <source>
        <strain evidence="9">cv. Old Blush</strain>
    </source>
</reference>
<dbReference type="Pfam" id="PF02922">
    <property type="entry name" value="CBM_48"/>
    <property type="match status" value="1"/>
</dbReference>
<dbReference type="GO" id="GO:0019252">
    <property type="term" value="P:starch biosynthetic process"/>
    <property type="evidence" value="ECO:0007669"/>
    <property type="project" value="InterPro"/>
</dbReference>
<evidence type="ECO:0000259" key="7">
    <source>
        <dbReference type="SMART" id="SM00642"/>
    </source>
</evidence>
<keyword evidence="9" id="KW-1185">Reference proteome</keyword>
<gene>
    <name evidence="8" type="ORF">RchiOBHm_Chr6g0291581</name>
</gene>
<dbReference type="SUPFAM" id="SSF51445">
    <property type="entry name" value="(Trans)glycosidases"/>
    <property type="match status" value="1"/>
</dbReference>
<dbReference type="PANTHER" id="PTHR43002">
    <property type="entry name" value="GLYCOGEN DEBRANCHING ENZYME"/>
    <property type="match status" value="1"/>
</dbReference>
<dbReference type="InterPro" id="IPR044096">
    <property type="entry name" value="AmyAc_plant_ISA2"/>
</dbReference>
<keyword evidence="6" id="KW-0732">Signal</keyword>
<proteinExistence type="inferred from homology"/>
<evidence type="ECO:0000256" key="3">
    <source>
        <dbReference type="ARBA" id="ARBA00022528"/>
    </source>
</evidence>
<sequence length="870" mass="97638">MAMLPLSITLQACCWACGTTESSKLTATTHYRDRNKTTLGLVKLDAERKLVFGGFVQSFTQSLPRGCHSRVQATSGVSIEPMEQKFTTGTEETDKVSTYLFRTENGDLVNVFVRNNTVNYSVYVEVSSLQLSSSADRLVLSWGMYRADSSSLMPSDFIETPFIETSSGSFTLELEFEAKQTPFYLSFIVKSLADANLSGLEIRSHRKTNFCVPVGFGRGYPTPLGLSFSSDGSINFAIFSRNAESVVLCLDDDPTAQKPALELDLDPYVNRSGDIWHVSFESAWTFVSYGYRFKGTLLRNTNSFDEGDILLDPYAKVIDESIPNNKGTGSKLVGRLCEEPVFDWDGDVRPHLPIEKLMVYRLNLTRFTEHKSSKLPTNVAGTFSGLTEKLDQFKDLGVNAILLEPIFPFDEEKGPYFPCHFFSPMNCFGPSGGPIATINSMKEMVKEFHANGIEVLLEVVFTHTAAGEVLQGIDTSSYYHASTAKDLEARNSLNCNHPIVQQMVLDSLRYWVTEFHVDGFCFINASSLLRGVNGEYQSRPPLVEAIAFDPLLTKTKFIADCWDPHEMVPKETRFPHWKRWAEVNARFCNDVRNFLRGEGLLSDLATRLCGNGDIFSDGRGPAFSFNFISRNSGLPLVDLVSFSGSELASELSWNCGEEGPTSKTAVLERRLKQIRNFLFILYLSLGVPVLNMGDECGQSSGGSPAYSDRKSFDWNAMETGFATQTRQFIAYLSSFRRRRSDLLQKKHYFKEENIDWYGSDQSLPRWEDPLCKFLAMRLKADQDEVENQLTNEYADLRGDLFVAFSAAEQSETVILPPPPEGMAWRRLVDTALPFPGFFSIDGEPIIEQMEGLFSYAMKSHSCALFEARRL</sequence>
<comment type="similarity">
    <text evidence="2">Belongs to the glycosyl hydrolase 13 family.</text>
</comment>
<dbReference type="Proteomes" id="UP000238479">
    <property type="component" value="Chromosome 6"/>
</dbReference>
<feature type="domain" description="Glycosyl hydrolase family 13 catalytic" evidence="7">
    <location>
        <begin position="356"/>
        <end position="736"/>
    </location>
</feature>
<dbReference type="Pfam" id="PF00128">
    <property type="entry name" value="Alpha-amylase"/>
    <property type="match status" value="1"/>
</dbReference>
<organism evidence="8 9">
    <name type="scientific">Rosa chinensis</name>
    <name type="common">China rose</name>
    <dbReference type="NCBI Taxonomy" id="74649"/>
    <lineage>
        <taxon>Eukaryota</taxon>
        <taxon>Viridiplantae</taxon>
        <taxon>Streptophyta</taxon>
        <taxon>Embryophyta</taxon>
        <taxon>Tracheophyta</taxon>
        <taxon>Spermatophyta</taxon>
        <taxon>Magnoliopsida</taxon>
        <taxon>eudicotyledons</taxon>
        <taxon>Gunneridae</taxon>
        <taxon>Pentapetalae</taxon>
        <taxon>rosids</taxon>
        <taxon>fabids</taxon>
        <taxon>Rosales</taxon>
        <taxon>Rosaceae</taxon>
        <taxon>Rosoideae</taxon>
        <taxon>Rosoideae incertae sedis</taxon>
        <taxon>Rosa</taxon>
    </lineage>
</organism>
<comment type="subcellular location">
    <subcellularLocation>
        <location evidence="1">Plastid</location>
        <location evidence="1">Chloroplast</location>
    </subcellularLocation>
</comment>
<dbReference type="GO" id="GO:0043033">
    <property type="term" value="C:isoamylase complex"/>
    <property type="evidence" value="ECO:0007669"/>
    <property type="project" value="EnsemblPlants"/>
</dbReference>
<evidence type="ECO:0000256" key="4">
    <source>
        <dbReference type="ARBA" id="ARBA00022640"/>
    </source>
</evidence>
<dbReference type="OMA" id="MKSHSCA"/>
<dbReference type="OrthoDB" id="204980at2759"/>
<dbReference type="InterPro" id="IPR014756">
    <property type="entry name" value="Ig_E-set"/>
</dbReference>